<dbReference type="Gene3D" id="3.40.50.1820">
    <property type="entry name" value="alpha/beta hydrolase"/>
    <property type="match status" value="1"/>
</dbReference>
<evidence type="ECO:0000259" key="2">
    <source>
        <dbReference type="Pfam" id="PF12697"/>
    </source>
</evidence>
<name>A0AAP0B2G8_9ASPA</name>
<comment type="caution">
    <text evidence="3">The sequence shown here is derived from an EMBL/GenBank/DDBJ whole genome shotgun (WGS) entry which is preliminary data.</text>
</comment>
<dbReference type="Pfam" id="PF12697">
    <property type="entry name" value="Abhydrolase_6"/>
    <property type="match status" value="1"/>
</dbReference>
<keyword evidence="4" id="KW-1185">Reference proteome</keyword>
<dbReference type="SUPFAM" id="SSF53474">
    <property type="entry name" value="alpha/beta-Hydrolases"/>
    <property type="match status" value="1"/>
</dbReference>
<reference evidence="3 4" key="1">
    <citation type="journal article" date="2022" name="Nat. Plants">
        <title>Genomes of leafy and leafless Platanthera orchids illuminate the evolution of mycoheterotrophy.</title>
        <authorList>
            <person name="Li M.H."/>
            <person name="Liu K.W."/>
            <person name="Li Z."/>
            <person name="Lu H.C."/>
            <person name="Ye Q.L."/>
            <person name="Zhang D."/>
            <person name="Wang J.Y."/>
            <person name="Li Y.F."/>
            <person name="Zhong Z.M."/>
            <person name="Liu X."/>
            <person name="Yu X."/>
            <person name="Liu D.K."/>
            <person name="Tu X.D."/>
            <person name="Liu B."/>
            <person name="Hao Y."/>
            <person name="Liao X.Y."/>
            <person name="Jiang Y.T."/>
            <person name="Sun W.H."/>
            <person name="Chen J."/>
            <person name="Chen Y.Q."/>
            <person name="Ai Y."/>
            <person name="Zhai J.W."/>
            <person name="Wu S.S."/>
            <person name="Zhou Z."/>
            <person name="Hsiao Y.Y."/>
            <person name="Wu W.L."/>
            <person name="Chen Y.Y."/>
            <person name="Lin Y.F."/>
            <person name="Hsu J.L."/>
            <person name="Li C.Y."/>
            <person name="Wang Z.W."/>
            <person name="Zhao X."/>
            <person name="Zhong W.Y."/>
            <person name="Ma X.K."/>
            <person name="Ma L."/>
            <person name="Huang J."/>
            <person name="Chen G.Z."/>
            <person name="Huang M.Z."/>
            <person name="Huang L."/>
            <person name="Peng D.H."/>
            <person name="Luo Y.B."/>
            <person name="Zou S.Q."/>
            <person name="Chen S.P."/>
            <person name="Lan S."/>
            <person name="Tsai W.C."/>
            <person name="Van de Peer Y."/>
            <person name="Liu Z.J."/>
        </authorList>
    </citation>
    <scope>NUCLEOTIDE SEQUENCE [LARGE SCALE GENOMIC DNA]</scope>
    <source>
        <strain evidence="3">Lor287</strain>
    </source>
</reference>
<dbReference type="Proteomes" id="UP001418222">
    <property type="component" value="Unassembled WGS sequence"/>
</dbReference>
<feature type="domain" description="AB hydrolase-1" evidence="2">
    <location>
        <begin position="175"/>
        <end position="458"/>
    </location>
</feature>
<evidence type="ECO:0000313" key="4">
    <source>
        <dbReference type="Proteomes" id="UP001418222"/>
    </source>
</evidence>
<dbReference type="InterPro" id="IPR029058">
    <property type="entry name" value="AB_hydrolase_fold"/>
</dbReference>
<protein>
    <recommendedName>
        <fullName evidence="2">AB hydrolase-1 domain-containing protein</fullName>
    </recommendedName>
</protein>
<dbReference type="PANTHER" id="PTHR47280:SF1">
    <property type="entry name" value="PHEOPHYTINASE, CHLOROPLASTIC"/>
    <property type="match status" value="1"/>
</dbReference>
<dbReference type="GO" id="GO:0015996">
    <property type="term" value="P:chlorophyll catabolic process"/>
    <property type="evidence" value="ECO:0007669"/>
    <property type="project" value="InterPro"/>
</dbReference>
<feature type="region of interest" description="Disordered" evidence="1">
    <location>
        <begin position="215"/>
        <end position="234"/>
    </location>
</feature>
<dbReference type="FunFam" id="3.40.50.1820:FF:000136">
    <property type="entry name" value="Pheophytinase, chloroplastic"/>
    <property type="match status" value="1"/>
</dbReference>
<dbReference type="GO" id="GO:0009507">
    <property type="term" value="C:chloroplast"/>
    <property type="evidence" value="ECO:0007669"/>
    <property type="project" value="TreeGrafter"/>
</dbReference>
<accession>A0AAP0B2G8</accession>
<dbReference type="InterPro" id="IPR044211">
    <property type="entry name" value="PPH_chloroplastic"/>
</dbReference>
<gene>
    <name evidence="3" type="ORF">KSP39_PZI018093</name>
</gene>
<dbReference type="InterPro" id="IPR000073">
    <property type="entry name" value="AB_hydrolase_1"/>
</dbReference>
<evidence type="ECO:0000256" key="1">
    <source>
        <dbReference type="SAM" id="MobiDB-lite"/>
    </source>
</evidence>
<organism evidence="3 4">
    <name type="scientific">Platanthera zijinensis</name>
    <dbReference type="NCBI Taxonomy" id="2320716"/>
    <lineage>
        <taxon>Eukaryota</taxon>
        <taxon>Viridiplantae</taxon>
        <taxon>Streptophyta</taxon>
        <taxon>Embryophyta</taxon>
        <taxon>Tracheophyta</taxon>
        <taxon>Spermatophyta</taxon>
        <taxon>Magnoliopsida</taxon>
        <taxon>Liliopsida</taxon>
        <taxon>Asparagales</taxon>
        <taxon>Orchidaceae</taxon>
        <taxon>Orchidoideae</taxon>
        <taxon>Orchideae</taxon>
        <taxon>Orchidinae</taxon>
        <taxon>Platanthera</taxon>
    </lineage>
</organism>
<dbReference type="PANTHER" id="PTHR47280">
    <property type="entry name" value="PHEOPHYTINASE, CHLOROPLASTIC"/>
    <property type="match status" value="1"/>
</dbReference>
<sequence>MEFRSPILRAGILHDMELLPLGHPLPCKFRSSNTKLIESRLSSKKIRLSVYGKRKKVAYVMRPVFSLNTSHQGSHEIKKLDEKEGIRLLSFLERTRSQDGAVVGEGTFKSHVVDNVSLEDISKVDQPEYISIPSLPNGSNGNHGSQISSCYWEWKPKLSVHYDKAGTENVGAPGVLFLPGFGVGAFHYEKQLKDLGRDYRVWALDFLGQGMSLPSEDPAPSSHTSNSEESHVKWGFGNESEPWARELVYSIDLWRDQVQHFVEQVIGEPVYVVGNSLGGFVALYFAACNPGLVKGVTLLNATPFWGFLPNPIRSPRWSKIFPWAGTFPLPSIMRNLIEFVWQKISEPRNIEEILKQVYADHSTKIDGVFSRIVEITQHPAAAASFTSIMFAPRSQLSFEEALIRCEAEEVPICLMYGKDDPWVRPIWGLKIKSQLPRAPYYEISPAGHCPHDEVPEVVNFLLRGWMRSLESKESCIALPLVEEPRLREKIFSRDLEYIREEGTPKSVQVRFFGPNASLRDQIISILLGSTAHKLFSAWR</sequence>
<dbReference type="AlphaFoldDB" id="A0AAP0B2G8"/>
<evidence type="ECO:0000313" key="3">
    <source>
        <dbReference type="EMBL" id="KAK8925656.1"/>
    </source>
</evidence>
<proteinExistence type="predicted"/>
<dbReference type="GO" id="GO:0080124">
    <property type="term" value="F:pheophytinase activity"/>
    <property type="evidence" value="ECO:0007669"/>
    <property type="project" value="InterPro"/>
</dbReference>
<dbReference type="EMBL" id="JBBWWQ010000016">
    <property type="protein sequence ID" value="KAK8925656.1"/>
    <property type="molecule type" value="Genomic_DNA"/>
</dbReference>